<comment type="caution">
    <text evidence="2">The sequence shown here is derived from an EMBL/GenBank/DDBJ whole genome shotgun (WGS) entry which is preliminary data.</text>
</comment>
<proteinExistence type="predicted"/>
<feature type="transmembrane region" description="Helical" evidence="1">
    <location>
        <begin position="12"/>
        <end position="32"/>
    </location>
</feature>
<dbReference type="RefSeq" id="WP_425347032.1">
    <property type="nucleotide sequence ID" value="NZ_JBGUBD010000015.1"/>
</dbReference>
<gene>
    <name evidence="2" type="ORF">ACERK3_17675</name>
</gene>
<dbReference type="Proteomes" id="UP001575105">
    <property type="component" value="Unassembled WGS sequence"/>
</dbReference>
<evidence type="ECO:0000313" key="3">
    <source>
        <dbReference type="Proteomes" id="UP001575105"/>
    </source>
</evidence>
<reference evidence="2 3" key="1">
    <citation type="submission" date="2024-08" db="EMBL/GenBank/DDBJ databases">
        <title>Whole-genome sequencing of halo(alkali)philic microorganisms from hypersaline lakes.</title>
        <authorList>
            <person name="Sorokin D.Y."/>
            <person name="Merkel A.Y."/>
            <person name="Messina E."/>
            <person name="Yakimov M."/>
        </authorList>
    </citation>
    <scope>NUCLEOTIDE SEQUENCE [LARGE SCALE GENOMIC DNA]</scope>
    <source>
        <strain evidence="2 3">AB-hyl4</strain>
    </source>
</reference>
<accession>A0ABV4U913</accession>
<keyword evidence="1" id="KW-1133">Transmembrane helix</keyword>
<keyword evidence="1" id="KW-0472">Membrane</keyword>
<feature type="transmembrane region" description="Helical" evidence="1">
    <location>
        <begin position="52"/>
        <end position="74"/>
    </location>
</feature>
<name>A0ABV4U913_9BACT</name>
<evidence type="ECO:0000256" key="1">
    <source>
        <dbReference type="SAM" id="Phobius"/>
    </source>
</evidence>
<dbReference type="EMBL" id="JBGUBD010000015">
    <property type="protein sequence ID" value="MFA9480107.1"/>
    <property type="molecule type" value="Genomic_DNA"/>
</dbReference>
<sequence length="77" mass="8582">MPEATSRFSTATKVKIAVAAVLLALGIVLIMQNLDRVETQIFFWTTPAMPRALLLTLMLLIGFVAGSISTWSYLRRR</sequence>
<organism evidence="2 3">
    <name type="scientific">Natronomicrosphaera hydrolytica</name>
    <dbReference type="NCBI Taxonomy" id="3242702"/>
    <lineage>
        <taxon>Bacteria</taxon>
        <taxon>Pseudomonadati</taxon>
        <taxon>Planctomycetota</taxon>
        <taxon>Phycisphaerae</taxon>
        <taxon>Phycisphaerales</taxon>
        <taxon>Phycisphaeraceae</taxon>
        <taxon>Natronomicrosphaera</taxon>
    </lineage>
</organism>
<evidence type="ECO:0000313" key="2">
    <source>
        <dbReference type="EMBL" id="MFA9480107.1"/>
    </source>
</evidence>
<keyword evidence="3" id="KW-1185">Reference proteome</keyword>
<evidence type="ECO:0008006" key="4">
    <source>
        <dbReference type="Google" id="ProtNLM"/>
    </source>
</evidence>
<protein>
    <recommendedName>
        <fullName evidence="4">Integral membrane protein</fullName>
    </recommendedName>
</protein>
<keyword evidence="1" id="KW-0812">Transmembrane</keyword>